<dbReference type="EnsemblPlants" id="AVESA.00010b.r2.5DG0940050.2">
    <property type="protein sequence ID" value="AVESA.00010b.r2.5DG0940050.2.CDS"/>
    <property type="gene ID" value="AVESA.00010b.r2.5DG0940050"/>
</dbReference>
<evidence type="ECO:0000313" key="1">
    <source>
        <dbReference type="EnsemblPlants" id="AVESA.00010b.r2.5DG0940050.2.CDS"/>
    </source>
</evidence>
<name>A0ACD5YD01_AVESA</name>
<sequence>MSRKERIEIHAKNIDAAAGEIIGVLEDTSKGNVVYFGGWHGLGASAALKVVAQRLKSSKSKFDKVIHVDCSVWKSMRALQKAVAEELELPQSVMAIFDRHDEEDDFNGVGQGSREVIEDIRVKIFRMLVNSTFVVVFHNGSQQCIDLYDCGVPVIPLLKNKMLWTWNGRFRLCLEVENLELEQWELEDMHGLTDVCFHTSLGYGTEELEDLVYEEAEEVAKCMGIVEPDYMNHKVVKLCILYAWAVRRTISPTVVDLNTHAPNCWICDGIIQGQENIVAWEIGDSMQRNMRLDWFGKAMNRENIGGDYPEGKNKLIWFEKKITREAKYSPEDLEFLCKNRATRKIIDQLESTTDQLALLLTDLAPEVNRWDFTTHQELLKDSTRVLPPEVTSCFIFSQEGPRKTTSIKLPVGMFQHSQSSELRVLHLSQCTFNFASPPFLCCKQLRFLLLDHCTNTASKDQPSHTEDVSCFQKLWVLKLRYTNWYWLLSEKMKILMADLRELNVEGVKVGSISNLCGGRPSLVILRVIDRLVSREDKETNNQALFPNMSSANGLKRSSFINDVLPSSLESFSFITKDENLDKISNICFRGCSQLKSIVLRGVLSSLEELDLTGTSVKTLDLRDVVSLRLQRLILLGCENLCAILWSQILPGPSYLTVLHINTIRSASPIQAANWEEKDKEACSATSILGFAARQQDMSGDVAFEFAWHISLRDARLLRSLATFDEAMYFKIYMVMDSSPASRVYVDGSEVAQGIMSLQQPDRYLYAIDVMFQGHQEEEDSAGNKGTTSWIWACPPGPTPEETDWYVHLQDEEAMQQQQSCIEGTSTSTALPPSYISNATRMLHVHDSQSITHIPWPENSFWESLKWCRVERCPKLCSVFAKPQDHVHRIFHKLATFWASQLLVACYIWNWRAMSQIDGESFRRLAFLHLDYCPRLIHVLPFSVHMATLPRLETLEIVCCGDLREVFPLDPKRQEKQELIKFPELRRIHLYELPVLQCVCGSRMSTPNLETVKMRGCWSLRRLPTISGNTTNRPKPKVDCEKDWWDSLEWDGVEANHHPSLYEPTHSRYYKKSHLPRGTVLR</sequence>
<evidence type="ECO:0000313" key="2">
    <source>
        <dbReference type="Proteomes" id="UP001732700"/>
    </source>
</evidence>
<accession>A0ACD5YD01</accession>
<organism evidence="1 2">
    <name type="scientific">Avena sativa</name>
    <name type="common">Oat</name>
    <dbReference type="NCBI Taxonomy" id="4498"/>
    <lineage>
        <taxon>Eukaryota</taxon>
        <taxon>Viridiplantae</taxon>
        <taxon>Streptophyta</taxon>
        <taxon>Embryophyta</taxon>
        <taxon>Tracheophyta</taxon>
        <taxon>Spermatophyta</taxon>
        <taxon>Magnoliopsida</taxon>
        <taxon>Liliopsida</taxon>
        <taxon>Poales</taxon>
        <taxon>Poaceae</taxon>
        <taxon>BOP clade</taxon>
        <taxon>Pooideae</taxon>
        <taxon>Poodae</taxon>
        <taxon>Poeae</taxon>
        <taxon>Poeae Chloroplast Group 1 (Aveneae type)</taxon>
        <taxon>Aveninae</taxon>
        <taxon>Avena</taxon>
    </lineage>
</organism>
<reference evidence="1" key="2">
    <citation type="submission" date="2025-09" db="UniProtKB">
        <authorList>
            <consortium name="EnsemblPlants"/>
        </authorList>
    </citation>
    <scope>IDENTIFICATION</scope>
</reference>
<keyword evidence="2" id="KW-1185">Reference proteome</keyword>
<proteinExistence type="predicted"/>
<protein>
    <submittedName>
        <fullName evidence="1">Uncharacterized protein</fullName>
    </submittedName>
</protein>
<reference evidence="1" key="1">
    <citation type="submission" date="2021-05" db="EMBL/GenBank/DDBJ databases">
        <authorList>
            <person name="Scholz U."/>
            <person name="Mascher M."/>
            <person name="Fiebig A."/>
        </authorList>
    </citation>
    <scope>NUCLEOTIDE SEQUENCE [LARGE SCALE GENOMIC DNA]</scope>
</reference>
<dbReference type="Proteomes" id="UP001732700">
    <property type="component" value="Chromosome 5D"/>
</dbReference>